<name>A0A840HY11_9PROT</name>
<dbReference type="Pfam" id="PF09476">
    <property type="entry name" value="Pilus_CpaD"/>
    <property type="match status" value="1"/>
</dbReference>
<dbReference type="Proteomes" id="UP000563524">
    <property type="component" value="Unassembled WGS sequence"/>
</dbReference>
<reference evidence="3 4" key="1">
    <citation type="submission" date="2020-08" db="EMBL/GenBank/DDBJ databases">
        <title>Genomic Encyclopedia of Type Strains, Phase IV (KMG-IV): sequencing the most valuable type-strain genomes for metagenomic binning, comparative biology and taxonomic classification.</title>
        <authorList>
            <person name="Goeker M."/>
        </authorList>
    </citation>
    <scope>NUCLEOTIDE SEQUENCE [LARGE SCALE GENOMIC DNA]</scope>
    <source>
        <strain evidence="3 4">DSM 102850</strain>
    </source>
</reference>
<dbReference type="InterPro" id="IPR019027">
    <property type="entry name" value="Pilus_biogenesis_CpaD-related"/>
</dbReference>
<evidence type="ECO:0000313" key="4">
    <source>
        <dbReference type="Proteomes" id="UP000563524"/>
    </source>
</evidence>
<feature type="chain" id="PRO_5032470963" evidence="2">
    <location>
        <begin position="25"/>
        <end position="203"/>
    </location>
</feature>
<evidence type="ECO:0000256" key="2">
    <source>
        <dbReference type="SAM" id="SignalP"/>
    </source>
</evidence>
<protein>
    <submittedName>
        <fullName evidence="3">Pilus assembly protein CpaD</fullName>
    </submittedName>
</protein>
<comment type="caution">
    <text evidence="3">The sequence shown here is derived from an EMBL/GenBank/DDBJ whole genome shotgun (WGS) entry which is preliminary data.</text>
</comment>
<feature type="region of interest" description="Disordered" evidence="1">
    <location>
        <begin position="176"/>
        <end position="203"/>
    </location>
</feature>
<dbReference type="AlphaFoldDB" id="A0A840HY11"/>
<dbReference type="RefSeq" id="WP_183815076.1">
    <property type="nucleotide sequence ID" value="NZ_JACHOB010000001.1"/>
</dbReference>
<dbReference type="NCBIfam" id="TIGR02522">
    <property type="entry name" value="pilus_cpaD"/>
    <property type="match status" value="1"/>
</dbReference>
<keyword evidence="2" id="KW-0732">Signal</keyword>
<gene>
    <name evidence="3" type="ORF">GGQ59_000236</name>
</gene>
<feature type="signal peptide" evidence="2">
    <location>
        <begin position="1"/>
        <end position="24"/>
    </location>
</feature>
<dbReference type="EMBL" id="JACHOB010000001">
    <property type="protein sequence ID" value="MBB4657736.1"/>
    <property type="molecule type" value="Genomic_DNA"/>
</dbReference>
<dbReference type="InterPro" id="IPR013361">
    <property type="entry name" value="Pilus_CpaD"/>
</dbReference>
<organism evidence="3 4">
    <name type="scientific">Parvularcula dongshanensis</name>
    <dbReference type="NCBI Taxonomy" id="1173995"/>
    <lineage>
        <taxon>Bacteria</taxon>
        <taxon>Pseudomonadati</taxon>
        <taxon>Pseudomonadota</taxon>
        <taxon>Alphaproteobacteria</taxon>
        <taxon>Parvularculales</taxon>
        <taxon>Parvularculaceae</taxon>
        <taxon>Parvularcula</taxon>
    </lineage>
</organism>
<accession>A0A840HY11</accession>
<evidence type="ECO:0000313" key="3">
    <source>
        <dbReference type="EMBL" id="MBB4657736.1"/>
    </source>
</evidence>
<sequence>MRHASRLAAAALLLGLPACGTLVASPEARLPVEERHPVTVDQQTMALRVPLDPEASGLSRAALADIDAFVNAYRTRGHGPITVTAPSGGNDRLGAQTAADVRTALFASGIPYEEMRGATMRGGNGREVVLSFTSYVASGPACGRFGGEVGRRLSNGVSNNFGCAAQSNLAAMIADPRDLQRPAAPDGSGDAGLVSAVADTSED</sequence>
<evidence type="ECO:0000256" key="1">
    <source>
        <dbReference type="SAM" id="MobiDB-lite"/>
    </source>
</evidence>
<proteinExistence type="predicted"/>
<keyword evidence="4" id="KW-1185">Reference proteome</keyword>